<evidence type="ECO:0000313" key="3">
    <source>
        <dbReference type="EMBL" id="SHD76780.1"/>
    </source>
</evidence>
<feature type="transmembrane region" description="Helical" evidence="1">
    <location>
        <begin position="270"/>
        <end position="290"/>
    </location>
</feature>
<keyword evidence="1" id="KW-0472">Membrane</keyword>
<feature type="transmembrane region" description="Helical" evidence="1">
    <location>
        <begin position="72"/>
        <end position="93"/>
    </location>
</feature>
<evidence type="ECO:0000313" key="4">
    <source>
        <dbReference type="Proteomes" id="UP000245423"/>
    </source>
</evidence>
<dbReference type="Pfam" id="PF13490">
    <property type="entry name" value="zf-HC2"/>
    <property type="match status" value="1"/>
</dbReference>
<evidence type="ECO:0000259" key="2">
    <source>
        <dbReference type="Pfam" id="PF13490"/>
    </source>
</evidence>
<dbReference type="Proteomes" id="UP000245423">
    <property type="component" value="Chromosome 1"/>
</dbReference>
<feature type="domain" description="Putative zinc-finger" evidence="2">
    <location>
        <begin position="5"/>
        <end position="35"/>
    </location>
</feature>
<dbReference type="EMBL" id="LT669839">
    <property type="protein sequence ID" value="SHD76780.1"/>
    <property type="molecule type" value="Genomic_DNA"/>
</dbReference>
<evidence type="ECO:0000256" key="1">
    <source>
        <dbReference type="SAM" id="Phobius"/>
    </source>
</evidence>
<dbReference type="InterPro" id="IPR027383">
    <property type="entry name" value="Znf_put"/>
</dbReference>
<organism evidence="3 4">
    <name type="scientific">[Clostridium] ultunense Esp</name>
    <dbReference type="NCBI Taxonomy" id="1288971"/>
    <lineage>
        <taxon>Bacteria</taxon>
        <taxon>Bacillati</taxon>
        <taxon>Bacillota</taxon>
        <taxon>Tissierellia</taxon>
        <taxon>Tissierellales</taxon>
        <taxon>Tepidimicrobiaceae</taxon>
        <taxon>Schnuerera</taxon>
    </lineage>
</organism>
<reference evidence="3 4" key="1">
    <citation type="submission" date="2016-11" db="EMBL/GenBank/DDBJ databases">
        <authorList>
            <person name="Manzoor S."/>
        </authorList>
    </citation>
    <scope>NUCLEOTIDE SEQUENCE [LARGE SCALE GENOMIC DNA]</scope>
    <source>
        <strain evidence="3">Clostridium ultunense strain Esp</strain>
    </source>
</reference>
<name>M1Z537_9FIRM</name>
<sequence>MKITCDVIEDLLPLYEEGLVSDDTRILVEEHLNTCIECKNQLEAIQNPKEIPMDTNVEPFKRIERKLFQERIQIIALTVVLVLIIVIICMAYLTTPKYLPYSSDIIYLTEYEDGKVIIEFDDEVTGYDINRYVARNKEGYVYHLTTWNTIWSQYIFKNNAQNIILNPDEEDVVAVYYYSTDGTEDILIYGKDLLKGGGVVTLPRLVLAYYFLLAILLAIFFGILLFRYRKEDKRKFVLEKFLLLPISYIIGHFCIKGFTTSSYSAQRDFFAILLVMIPIYCLFLIAINFYRKAYRKAKR</sequence>
<dbReference type="RefSeq" id="WP_005582790.1">
    <property type="nucleotide sequence ID" value="NZ_LT669839.1"/>
</dbReference>
<protein>
    <recommendedName>
        <fullName evidence="2">Putative zinc-finger domain-containing protein</fullName>
    </recommendedName>
</protein>
<dbReference type="OrthoDB" id="6194834at2"/>
<feature type="transmembrane region" description="Helical" evidence="1">
    <location>
        <begin position="207"/>
        <end position="226"/>
    </location>
</feature>
<keyword evidence="4" id="KW-1185">Reference proteome</keyword>
<proteinExistence type="predicted"/>
<dbReference type="AlphaFoldDB" id="M1Z537"/>
<accession>M1Z537</accession>
<keyword evidence="1" id="KW-1133">Transmembrane helix</keyword>
<gene>
    <name evidence="3" type="ORF">CUESP1_1409</name>
</gene>
<feature type="transmembrane region" description="Helical" evidence="1">
    <location>
        <begin position="238"/>
        <end position="258"/>
    </location>
</feature>
<keyword evidence="1" id="KW-0812">Transmembrane</keyword>
<dbReference type="HOGENOM" id="CLU_989180_0_0_9"/>